<evidence type="ECO:0000313" key="2">
    <source>
        <dbReference type="EMBL" id="KAJ1090871.1"/>
    </source>
</evidence>
<sequence length="330" mass="35178">MVLPALPGGAGLWEVTCEPWRGETEIFTSDEWVNRECQVDQLLAASAAPVRSTRLAVSTRASCRPAQIIDAGGGAATRSRSTLSDPVSADPAPASSGGPGRGPRGRGPPQVSARAMWPKARGNRRERASARSWRHCARSSVPREECPGGMPGAPHPGRGAAPVLRASPCSRAAKPGRGKVGGRGAPTPQSGSPQFGRAAARAPQPRPLSGPTGESDEAARCCMCATLTSARLVRFSARAPTAPRFYYPVRPSRRQLQRDQVSRGQPRFGGGSLHDVAPAMDQDKRTEGGPRAEVTPGKCMWREEETAYVDLRMDLLAFVLDSLRGLWYVL</sequence>
<dbReference type="EMBL" id="JANPWB010000015">
    <property type="protein sequence ID" value="KAJ1090871.1"/>
    <property type="molecule type" value="Genomic_DNA"/>
</dbReference>
<gene>
    <name evidence="2" type="ORF">NDU88_003999</name>
</gene>
<keyword evidence="3" id="KW-1185">Reference proteome</keyword>
<feature type="region of interest" description="Disordered" evidence="1">
    <location>
        <begin position="254"/>
        <end position="295"/>
    </location>
</feature>
<dbReference type="Proteomes" id="UP001066276">
    <property type="component" value="Chromosome 11"/>
</dbReference>
<proteinExistence type="predicted"/>
<feature type="region of interest" description="Disordered" evidence="1">
    <location>
        <begin position="71"/>
        <end position="216"/>
    </location>
</feature>
<accession>A0AAV7LGU7</accession>
<organism evidence="2 3">
    <name type="scientific">Pleurodeles waltl</name>
    <name type="common">Iberian ribbed newt</name>
    <dbReference type="NCBI Taxonomy" id="8319"/>
    <lineage>
        <taxon>Eukaryota</taxon>
        <taxon>Metazoa</taxon>
        <taxon>Chordata</taxon>
        <taxon>Craniata</taxon>
        <taxon>Vertebrata</taxon>
        <taxon>Euteleostomi</taxon>
        <taxon>Amphibia</taxon>
        <taxon>Batrachia</taxon>
        <taxon>Caudata</taxon>
        <taxon>Salamandroidea</taxon>
        <taxon>Salamandridae</taxon>
        <taxon>Pleurodelinae</taxon>
        <taxon>Pleurodeles</taxon>
    </lineage>
</organism>
<feature type="compositionally biased region" description="Basic and acidic residues" evidence="1">
    <location>
        <begin position="281"/>
        <end position="290"/>
    </location>
</feature>
<evidence type="ECO:0000256" key="1">
    <source>
        <dbReference type="SAM" id="MobiDB-lite"/>
    </source>
</evidence>
<name>A0AAV7LGU7_PLEWA</name>
<dbReference type="AlphaFoldDB" id="A0AAV7LGU7"/>
<reference evidence="2" key="1">
    <citation type="journal article" date="2022" name="bioRxiv">
        <title>Sequencing and chromosome-scale assembly of the giantPleurodeles waltlgenome.</title>
        <authorList>
            <person name="Brown T."/>
            <person name="Elewa A."/>
            <person name="Iarovenko S."/>
            <person name="Subramanian E."/>
            <person name="Araus A.J."/>
            <person name="Petzold A."/>
            <person name="Susuki M."/>
            <person name="Suzuki K.-i.T."/>
            <person name="Hayashi T."/>
            <person name="Toyoda A."/>
            <person name="Oliveira C."/>
            <person name="Osipova E."/>
            <person name="Leigh N.D."/>
            <person name="Simon A."/>
            <person name="Yun M.H."/>
        </authorList>
    </citation>
    <scope>NUCLEOTIDE SEQUENCE</scope>
    <source>
        <strain evidence="2">20211129_DDA</strain>
        <tissue evidence="2">Liver</tissue>
    </source>
</reference>
<evidence type="ECO:0000313" key="3">
    <source>
        <dbReference type="Proteomes" id="UP001066276"/>
    </source>
</evidence>
<protein>
    <submittedName>
        <fullName evidence="2">Uncharacterized protein</fullName>
    </submittedName>
</protein>
<comment type="caution">
    <text evidence="2">The sequence shown here is derived from an EMBL/GenBank/DDBJ whole genome shotgun (WGS) entry which is preliminary data.</text>
</comment>